<evidence type="ECO:0000313" key="1">
    <source>
        <dbReference type="EMBL" id="KAF2892685.1"/>
    </source>
</evidence>
<dbReference type="Proteomes" id="UP000801492">
    <property type="component" value="Unassembled WGS sequence"/>
</dbReference>
<reference evidence="1" key="1">
    <citation type="submission" date="2019-08" db="EMBL/GenBank/DDBJ databases">
        <title>The genome of the North American firefly Photinus pyralis.</title>
        <authorList>
            <consortium name="Photinus pyralis genome working group"/>
            <person name="Fallon T.R."/>
            <person name="Sander Lower S.E."/>
            <person name="Weng J.-K."/>
        </authorList>
    </citation>
    <scope>NUCLEOTIDE SEQUENCE</scope>
    <source>
        <strain evidence="1">TRF0915ILg1</strain>
        <tissue evidence="1">Whole body</tissue>
    </source>
</reference>
<protein>
    <submittedName>
        <fullName evidence="1">Uncharacterized protein</fullName>
    </submittedName>
</protein>
<proteinExistence type="predicted"/>
<dbReference type="OrthoDB" id="6783620at2759"/>
<comment type="caution">
    <text evidence="1">The sequence shown here is derived from an EMBL/GenBank/DDBJ whole genome shotgun (WGS) entry which is preliminary data.</text>
</comment>
<name>A0A8K0CSA9_IGNLU</name>
<keyword evidence="2" id="KW-1185">Reference proteome</keyword>
<accession>A0A8K0CSA9</accession>
<gene>
    <name evidence="1" type="ORF">ILUMI_13488</name>
</gene>
<dbReference type="EMBL" id="VTPC01008585">
    <property type="protein sequence ID" value="KAF2892685.1"/>
    <property type="molecule type" value="Genomic_DNA"/>
</dbReference>
<evidence type="ECO:0000313" key="2">
    <source>
        <dbReference type="Proteomes" id="UP000801492"/>
    </source>
</evidence>
<dbReference type="AlphaFoldDB" id="A0A8K0CSA9"/>
<organism evidence="1 2">
    <name type="scientific">Ignelater luminosus</name>
    <name type="common">Cucubano</name>
    <name type="synonym">Pyrophorus luminosus</name>
    <dbReference type="NCBI Taxonomy" id="2038154"/>
    <lineage>
        <taxon>Eukaryota</taxon>
        <taxon>Metazoa</taxon>
        <taxon>Ecdysozoa</taxon>
        <taxon>Arthropoda</taxon>
        <taxon>Hexapoda</taxon>
        <taxon>Insecta</taxon>
        <taxon>Pterygota</taxon>
        <taxon>Neoptera</taxon>
        <taxon>Endopterygota</taxon>
        <taxon>Coleoptera</taxon>
        <taxon>Polyphaga</taxon>
        <taxon>Elateriformia</taxon>
        <taxon>Elateroidea</taxon>
        <taxon>Elateridae</taxon>
        <taxon>Agrypninae</taxon>
        <taxon>Pyrophorini</taxon>
        <taxon>Ignelater</taxon>
    </lineage>
</organism>
<sequence length="146" mass="16376">MIIGFIDKLESLNILKNQKTISKEKLSRNAEETVEIYKSSCSFIHVSDTNYKESESVQTDPPFIISTNNKKRIINDDREVLETKGPSSKQMRVKFSSVAPACNRTSISDRSAAIIASAVLRDVGIISKEDPSFIVDRSKIRRQGPK</sequence>